<evidence type="ECO:0000313" key="2">
    <source>
        <dbReference type="Proteomes" id="UP001519654"/>
    </source>
</evidence>
<dbReference type="EMBL" id="JAHKKG010000001">
    <property type="protein sequence ID" value="MBU2662490.1"/>
    <property type="molecule type" value="Genomic_DNA"/>
</dbReference>
<reference evidence="1 2" key="1">
    <citation type="submission" date="2021-06" db="EMBL/GenBank/DDBJ databases">
        <title>Actinoplanes lichenicola sp. nov., and Actinoplanes ovalisporus sp. nov., isolated from lichen in Thailand.</title>
        <authorList>
            <person name="Saeng-In P."/>
            <person name="Kanchanasin P."/>
            <person name="Yuki M."/>
            <person name="Kudo T."/>
            <person name="Ohkuma M."/>
            <person name="Phongsopitanun W."/>
            <person name="Tanasupawat S."/>
        </authorList>
    </citation>
    <scope>NUCLEOTIDE SEQUENCE [LARGE SCALE GENOMIC DNA]</scope>
    <source>
        <strain evidence="1 2">NBRC 110975</strain>
    </source>
</reference>
<keyword evidence="1" id="KW-0223">Dioxygenase</keyword>
<dbReference type="Proteomes" id="UP001519654">
    <property type="component" value="Unassembled WGS sequence"/>
</dbReference>
<keyword evidence="2" id="KW-1185">Reference proteome</keyword>
<accession>A0ABS5YKL0</accession>
<dbReference type="SUPFAM" id="SSF51197">
    <property type="entry name" value="Clavaminate synthase-like"/>
    <property type="match status" value="1"/>
</dbReference>
<dbReference type="Pfam" id="PF05721">
    <property type="entry name" value="PhyH"/>
    <property type="match status" value="1"/>
</dbReference>
<gene>
    <name evidence="1" type="ORF">KOI35_03110</name>
</gene>
<dbReference type="InterPro" id="IPR008775">
    <property type="entry name" value="Phytyl_CoA_dOase-like"/>
</dbReference>
<protein>
    <submittedName>
        <fullName evidence="1">Phytanoyl-CoA dioxygenase family protein</fullName>
    </submittedName>
</protein>
<proteinExistence type="predicted"/>
<sequence length="255" mass="28051">MMDAEVIEQFVRDGFVRIEQAVPADLVDECVRLLWAEIDAEPGDPATWKQPVHWIGHMPQAPFARAATMPVLLDALDALVGPGRWEPRRDGIGAFPLRFPHVEEPDDAGWHIEGAYTPPGESSYWTNVHSSYRAMLTLFLFTDVDESDAPTRIRVGSHMDVPPVLRRYGTAGASGEVLSPLVDTASAHRPVALATGRAGDVFVCHPFLVHAAQPHHGTRPRFLAQPCISPSEEHREAPYADNHGPVARTIRQALA</sequence>
<name>A0ABS5YKL0_9ACTN</name>
<dbReference type="Gene3D" id="2.60.120.620">
    <property type="entry name" value="q2cbj1_9rhob like domain"/>
    <property type="match status" value="1"/>
</dbReference>
<evidence type="ECO:0000313" key="1">
    <source>
        <dbReference type="EMBL" id="MBU2662490.1"/>
    </source>
</evidence>
<organism evidence="1 2">
    <name type="scientific">Paractinoplanes bogorensis</name>
    <dbReference type="NCBI Taxonomy" id="1610840"/>
    <lineage>
        <taxon>Bacteria</taxon>
        <taxon>Bacillati</taxon>
        <taxon>Actinomycetota</taxon>
        <taxon>Actinomycetes</taxon>
        <taxon>Micromonosporales</taxon>
        <taxon>Micromonosporaceae</taxon>
        <taxon>Paractinoplanes</taxon>
    </lineage>
</organism>
<comment type="caution">
    <text evidence="1">The sequence shown here is derived from an EMBL/GenBank/DDBJ whole genome shotgun (WGS) entry which is preliminary data.</text>
</comment>
<dbReference type="GO" id="GO:0051213">
    <property type="term" value="F:dioxygenase activity"/>
    <property type="evidence" value="ECO:0007669"/>
    <property type="project" value="UniProtKB-KW"/>
</dbReference>
<keyword evidence="1" id="KW-0560">Oxidoreductase</keyword>